<protein>
    <submittedName>
        <fullName evidence="7">O-antigen ligase</fullName>
    </submittedName>
</protein>
<name>A0A444J3U8_9BACT</name>
<accession>A0A444J3U8</accession>
<organism evidence="7 8">
    <name type="scientific">Candidatus Electrothrix marina</name>
    <dbReference type="NCBI Taxonomy" id="1859130"/>
    <lineage>
        <taxon>Bacteria</taxon>
        <taxon>Pseudomonadati</taxon>
        <taxon>Thermodesulfobacteriota</taxon>
        <taxon>Desulfobulbia</taxon>
        <taxon>Desulfobulbales</taxon>
        <taxon>Desulfobulbaceae</taxon>
        <taxon>Candidatus Electrothrix</taxon>
    </lineage>
</organism>
<evidence type="ECO:0000256" key="2">
    <source>
        <dbReference type="ARBA" id="ARBA00022692"/>
    </source>
</evidence>
<dbReference type="PANTHER" id="PTHR37422">
    <property type="entry name" value="TEICHURONIC ACID BIOSYNTHESIS PROTEIN TUAE"/>
    <property type="match status" value="1"/>
</dbReference>
<dbReference type="InterPro" id="IPR007016">
    <property type="entry name" value="O-antigen_ligase-rel_domated"/>
</dbReference>
<dbReference type="Pfam" id="PF04932">
    <property type="entry name" value="Wzy_C"/>
    <property type="match status" value="1"/>
</dbReference>
<evidence type="ECO:0000256" key="4">
    <source>
        <dbReference type="ARBA" id="ARBA00023136"/>
    </source>
</evidence>
<evidence type="ECO:0000313" key="7">
    <source>
        <dbReference type="EMBL" id="RWX47615.1"/>
    </source>
</evidence>
<feature type="transmembrane region" description="Helical" evidence="5">
    <location>
        <begin position="28"/>
        <end position="46"/>
    </location>
</feature>
<feature type="transmembrane region" description="Helical" evidence="5">
    <location>
        <begin position="286"/>
        <end position="306"/>
    </location>
</feature>
<keyword evidence="7" id="KW-0436">Ligase</keyword>
<dbReference type="InterPro" id="IPR051533">
    <property type="entry name" value="WaaL-like"/>
</dbReference>
<dbReference type="GO" id="GO:0016874">
    <property type="term" value="F:ligase activity"/>
    <property type="evidence" value="ECO:0007669"/>
    <property type="project" value="UniProtKB-KW"/>
</dbReference>
<evidence type="ECO:0000256" key="3">
    <source>
        <dbReference type="ARBA" id="ARBA00022989"/>
    </source>
</evidence>
<evidence type="ECO:0000256" key="5">
    <source>
        <dbReference type="SAM" id="Phobius"/>
    </source>
</evidence>
<comment type="caution">
    <text evidence="7">The sequence shown here is derived from an EMBL/GenBank/DDBJ whole genome shotgun (WGS) entry which is preliminary data.</text>
</comment>
<evidence type="ECO:0000313" key="8">
    <source>
        <dbReference type="Proteomes" id="UP000286862"/>
    </source>
</evidence>
<feature type="transmembrane region" description="Helical" evidence="5">
    <location>
        <begin position="82"/>
        <end position="99"/>
    </location>
</feature>
<sequence>MMMLLVFIKAKSSGKIKSIRTIQNNNQLKKYILFYAIMIVGIPFSVNKGMSFNFVTNKFLPQVLYFLLFVSIITKKDDLEKILFCVCCSNFFYALFSLMNSGYIGGRFSFGSMFDANDLAHLFISQFPLAIYFLGEKQKTIKRIFAALTIGLSVVVSLMTGSRGGLIGLFAVAFILFFTPWSPLKMTQKLLVLVILIAAVLTNISKIDTDRFSSILNPKEDYNVTGEEGRLALWGRGITLTLSNPVTGVGVSCFPNAIGMLRLAEGGIRARWQAPHNSYVEVLTEMGAFAFLVFIVMIVNALRTFTRYARSKRIESGSRSLEFMSQVMLLGFSGHLVTAFFLSLGYSLFFTLFFAFSLVLQNLCENSLGKGVETKR</sequence>
<dbReference type="GO" id="GO:0016020">
    <property type="term" value="C:membrane"/>
    <property type="evidence" value="ECO:0007669"/>
    <property type="project" value="UniProtKB-SubCell"/>
</dbReference>
<feature type="domain" description="O-antigen ligase-related" evidence="6">
    <location>
        <begin position="150"/>
        <end position="295"/>
    </location>
</feature>
<evidence type="ECO:0000256" key="1">
    <source>
        <dbReference type="ARBA" id="ARBA00004141"/>
    </source>
</evidence>
<keyword evidence="3 5" id="KW-1133">Transmembrane helix</keyword>
<feature type="transmembrane region" description="Helical" evidence="5">
    <location>
        <begin position="327"/>
        <end position="360"/>
    </location>
</feature>
<feature type="transmembrane region" description="Helical" evidence="5">
    <location>
        <begin position="119"/>
        <end position="135"/>
    </location>
</feature>
<feature type="transmembrane region" description="Helical" evidence="5">
    <location>
        <begin position="190"/>
        <end position="207"/>
    </location>
</feature>
<reference evidence="7 8" key="1">
    <citation type="submission" date="2017-01" db="EMBL/GenBank/DDBJ databases">
        <title>The cable genome- insights into the physiology and evolution of filamentous bacteria capable of sulfide oxidation via long distance electron transfer.</title>
        <authorList>
            <person name="Schreiber L."/>
            <person name="Bjerg J.T."/>
            <person name="Boggild A."/>
            <person name="Van De Vossenberg J."/>
            <person name="Meysman F."/>
            <person name="Nielsen L.P."/>
            <person name="Schramm A."/>
            <person name="Kjeldsen K.U."/>
        </authorList>
    </citation>
    <scope>NUCLEOTIDE SEQUENCE [LARGE SCALE GENOMIC DNA]</scope>
    <source>
        <strain evidence="7">A2</strain>
    </source>
</reference>
<dbReference type="PANTHER" id="PTHR37422:SF17">
    <property type="entry name" value="O-ANTIGEN LIGASE"/>
    <property type="match status" value="1"/>
</dbReference>
<evidence type="ECO:0000259" key="6">
    <source>
        <dbReference type="Pfam" id="PF04932"/>
    </source>
</evidence>
<dbReference type="AlphaFoldDB" id="A0A444J3U8"/>
<proteinExistence type="predicted"/>
<dbReference type="Proteomes" id="UP000286862">
    <property type="component" value="Unassembled WGS sequence"/>
</dbReference>
<keyword evidence="2 5" id="KW-0812">Transmembrane</keyword>
<gene>
    <name evidence="7" type="ORF">VT99_11562</name>
</gene>
<keyword evidence="4 5" id="KW-0472">Membrane</keyword>
<dbReference type="EMBL" id="MTKQ01000156">
    <property type="protein sequence ID" value="RWX47615.1"/>
    <property type="molecule type" value="Genomic_DNA"/>
</dbReference>
<feature type="transmembrane region" description="Helical" evidence="5">
    <location>
        <begin position="52"/>
        <end position="70"/>
    </location>
</feature>
<comment type="subcellular location">
    <subcellularLocation>
        <location evidence="1">Membrane</location>
        <topology evidence="1">Multi-pass membrane protein</topology>
    </subcellularLocation>
</comment>
<feature type="transmembrane region" description="Helical" evidence="5">
    <location>
        <begin position="144"/>
        <end position="160"/>
    </location>
</feature>